<dbReference type="EMBL" id="JANPWB010000016">
    <property type="protein sequence ID" value="KAJ1083122.1"/>
    <property type="molecule type" value="Genomic_DNA"/>
</dbReference>
<dbReference type="Proteomes" id="UP001066276">
    <property type="component" value="Chromosome 12"/>
</dbReference>
<comment type="caution">
    <text evidence="1">The sequence shown here is derived from an EMBL/GenBank/DDBJ whole genome shotgun (WGS) entry which is preliminary data.</text>
</comment>
<protein>
    <submittedName>
        <fullName evidence="1">Uncharacterized protein</fullName>
    </submittedName>
</protein>
<keyword evidence="2" id="KW-1185">Reference proteome</keyword>
<reference evidence="1" key="1">
    <citation type="journal article" date="2022" name="bioRxiv">
        <title>Sequencing and chromosome-scale assembly of the giantPleurodeles waltlgenome.</title>
        <authorList>
            <person name="Brown T."/>
            <person name="Elewa A."/>
            <person name="Iarovenko S."/>
            <person name="Subramanian E."/>
            <person name="Araus A.J."/>
            <person name="Petzold A."/>
            <person name="Susuki M."/>
            <person name="Suzuki K.-i.T."/>
            <person name="Hayashi T."/>
            <person name="Toyoda A."/>
            <person name="Oliveira C."/>
            <person name="Osipova E."/>
            <person name="Leigh N.D."/>
            <person name="Simon A."/>
            <person name="Yun M.H."/>
        </authorList>
    </citation>
    <scope>NUCLEOTIDE SEQUENCE</scope>
    <source>
        <strain evidence="1">20211129_DDA</strain>
        <tissue evidence="1">Liver</tissue>
    </source>
</reference>
<organism evidence="1 2">
    <name type="scientific">Pleurodeles waltl</name>
    <name type="common">Iberian ribbed newt</name>
    <dbReference type="NCBI Taxonomy" id="8319"/>
    <lineage>
        <taxon>Eukaryota</taxon>
        <taxon>Metazoa</taxon>
        <taxon>Chordata</taxon>
        <taxon>Craniata</taxon>
        <taxon>Vertebrata</taxon>
        <taxon>Euteleostomi</taxon>
        <taxon>Amphibia</taxon>
        <taxon>Batrachia</taxon>
        <taxon>Caudata</taxon>
        <taxon>Salamandroidea</taxon>
        <taxon>Salamandridae</taxon>
        <taxon>Pleurodelinae</taxon>
        <taxon>Pleurodeles</taxon>
    </lineage>
</organism>
<sequence length="144" mass="15498">MVAQVLPAVPGEAWTILSQAITDGRDGAKFMIRCGLDTTDSLGRLVASAVALRRYAWLRTSGFSGDVQQSLMDMPFDGTRLFGDKADLALKHFKDSRATARFLGQRLLLDPSSLPFAPFVATEGAPNRVLSPRPSTPTCCTAPV</sequence>
<proteinExistence type="predicted"/>
<name>A0AAV7KWL1_PLEWA</name>
<gene>
    <name evidence="1" type="ORF">NDU88_003282</name>
</gene>
<evidence type="ECO:0000313" key="1">
    <source>
        <dbReference type="EMBL" id="KAJ1083122.1"/>
    </source>
</evidence>
<accession>A0AAV7KWL1</accession>
<dbReference type="AlphaFoldDB" id="A0AAV7KWL1"/>
<evidence type="ECO:0000313" key="2">
    <source>
        <dbReference type="Proteomes" id="UP001066276"/>
    </source>
</evidence>
<dbReference type="Gene3D" id="1.10.287.3160">
    <property type="match status" value="1"/>
</dbReference>